<feature type="region of interest" description="Disordered" evidence="1">
    <location>
        <begin position="304"/>
        <end position="390"/>
    </location>
</feature>
<organism evidence="2 3">
    <name type="scientific">Claviceps africana</name>
    <dbReference type="NCBI Taxonomy" id="83212"/>
    <lineage>
        <taxon>Eukaryota</taxon>
        <taxon>Fungi</taxon>
        <taxon>Dikarya</taxon>
        <taxon>Ascomycota</taxon>
        <taxon>Pezizomycotina</taxon>
        <taxon>Sordariomycetes</taxon>
        <taxon>Hypocreomycetidae</taxon>
        <taxon>Hypocreales</taxon>
        <taxon>Clavicipitaceae</taxon>
        <taxon>Claviceps</taxon>
    </lineage>
</organism>
<keyword evidence="3" id="KW-1185">Reference proteome</keyword>
<dbReference type="Proteomes" id="UP000811619">
    <property type="component" value="Unassembled WGS sequence"/>
</dbReference>
<accession>A0A8K0NLZ0</accession>
<reference evidence="2" key="1">
    <citation type="journal article" date="2020" name="bioRxiv">
        <title>Whole genome comparisons of ergot fungi reveals the divergence and evolution of species within the genus Claviceps are the result of varying mechanisms driving genome evolution and host range expansion.</title>
        <authorList>
            <person name="Wyka S.A."/>
            <person name="Mondo S.J."/>
            <person name="Liu M."/>
            <person name="Dettman J."/>
            <person name="Nalam V."/>
            <person name="Broders K.D."/>
        </authorList>
    </citation>
    <scope>NUCLEOTIDE SEQUENCE</scope>
    <source>
        <strain evidence="2">CCC 489</strain>
    </source>
</reference>
<feature type="compositionally biased region" description="Polar residues" evidence="1">
    <location>
        <begin position="321"/>
        <end position="344"/>
    </location>
</feature>
<feature type="region of interest" description="Disordered" evidence="1">
    <location>
        <begin position="402"/>
        <end position="437"/>
    </location>
</feature>
<name>A0A8K0NLZ0_9HYPO</name>
<dbReference type="EMBL" id="SRPY01000021">
    <property type="protein sequence ID" value="KAG5930230.1"/>
    <property type="molecule type" value="Genomic_DNA"/>
</dbReference>
<protein>
    <recommendedName>
        <fullName evidence="4">SH3 domain-containing protein</fullName>
    </recommendedName>
</protein>
<comment type="caution">
    <text evidence="2">The sequence shown here is derived from an EMBL/GenBank/DDBJ whole genome shotgun (WGS) entry which is preliminary data.</text>
</comment>
<sequence>MDTVDELAVMPFREVVEKGKQAIENAEDSPDMMKEALRLVRAGERSLARIESSCKKLYNEYGNHFIIALKENKEITEYRTQLTNLLWDFEDYIEADTFDAGKFHELQALNREAAPKIYDILITMKLEVPAHLLSHLSPPSSPHPPSPSFASEPTLRQPSVLFSSARGSMSGSHGDAASVTDSSHVNDAAAQVRTFTFDQDQSGAQIPVPGEACLVSGGEEIAISTPSEHVLQMPPRRPSLDPWDPKSVPGWQETKMDACGPAAVDRRLAVLAPESPVDPAVSPLSSGLRRSLSVAAYRSLENVVSTTPDQGTDECSDYRYSGSSTQSHATNATSQGTGPQTPTFSPIPEEDLPRKTDKSVYGTRQLQVRLPSPPPLPPKSPERSATSRVEDMDRQYRAIKQLQGTSWTGQVPALSEPEPANSSDRHERDANNNGQNLNFHHAASTLMDQPGLEVAVTMPAEDPDHGLIPVETEVSSVGLSATLSPRDCTIGPKSTFYQYKGFCIGAQEVARGEIGVKKTKKPGFSTAATVARCTHCLYGLDFAQLEDDVNKEDAGNFQKSGINYRLRFLQKCHLPAKRFDDVLYACIFCVQAGRTIDECDATVFTSSKALFNHLARHPRPLPDVAGIAVVDGDSMPAHLHNDYDIQFLKAPEAHPAQLDLFRISRRATGTAQDQSRKLFGQRLPLDRSPALELCHGARLVGIEWPERYNGEWIFAWHDGIHAYAPADIIKLHVPPWEDIRMVNSNLLRAKSRWKFQQKEKDKDQAIWLKFDKNETITNISYADPEFWCWSGTNSKGKWGIFPKVFLEPSTIQELTSEGPDRALTLTNEKNKPSSMLGKFSLKRRTSSARPPSVAESIDSQGTTNSYFASWSSRPKNTML</sequence>
<evidence type="ECO:0008006" key="4">
    <source>
        <dbReference type="Google" id="ProtNLM"/>
    </source>
</evidence>
<dbReference type="OrthoDB" id="5243589at2759"/>
<dbReference type="Gene3D" id="2.30.30.40">
    <property type="entry name" value="SH3 Domains"/>
    <property type="match status" value="1"/>
</dbReference>
<feature type="region of interest" description="Disordered" evidence="1">
    <location>
        <begin position="135"/>
        <end position="154"/>
    </location>
</feature>
<dbReference type="InterPro" id="IPR036028">
    <property type="entry name" value="SH3-like_dom_sf"/>
</dbReference>
<proteinExistence type="predicted"/>
<gene>
    <name evidence="2" type="ORF">E4U42_002632</name>
</gene>
<feature type="region of interest" description="Disordered" evidence="1">
    <location>
        <begin position="823"/>
        <end position="860"/>
    </location>
</feature>
<dbReference type="SUPFAM" id="SSF50044">
    <property type="entry name" value="SH3-domain"/>
    <property type="match status" value="1"/>
</dbReference>
<evidence type="ECO:0000313" key="3">
    <source>
        <dbReference type="Proteomes" id="UP000811619"/>
    </source>
</evidence>
<evidence type="ECO:0000313" key="2">
    <source>
        <dbReference type="EMBL" id="KAG5930230.1"/>
    </source>
</evidence>
<evidence type="ECO:0000256" key="1">
    <source>
        <dbReference type="SAM" id="MobiDB-lite"/>
    </source>
</evidence>
<dbReference type="AlphaFoldDB" id="A0A8K0NLZ0"/>